<gene>
    <name evidence="1" type="ORF">NUW54_g1643</name>
</gene>
<dbReference type="EMBL" id="JANSHE010000280">
    <property type="protein sequence ID" value="KAJ3013259.1"/>
    <property type="molecule type" value="Genomic_DNA"/>
</dbReference>
<dbReference type="Proteomes" id="UP001144978">
    <property type="component" value="Unassembled WGS sequence"/>
</dbReference>
<evidence type="ECO:0000313" key="1">
    <source>
        <dbReference type="EMBL" id="KAJ3013259.1"/>
    </source>
</evidence>
<keyword evidence="2" id="KW-1185">Reference proteome</keyword>
<name>A0ACC1Q9K0_9APHY</name>
<accession>A0ACC1Q9K0</accession>
<evidence type="ECO:0000313" key="2">
    <source>
        <dbReference type="Proteomes" id="UP001144978"/>
    </source>
</evidence>
<organism evidence="1 2">
    <name type="scientific">Trametes sanguinea</name>
    <dbReference type="NCBI Taxonomy" id="158606"/>
    <lineage>
        <taxon>Eukaryota</taxon>
        <taxon>Fungi</taxon>
        <taxon>Dikarya</taxon>
        <taxon>Basidiomycota</taxon>
        <taxon>Agaricomycotina</taxon>
        <taxon>Agaricomycetes</taxon>
        <taxon>Polyporales</taxon>
        <taxon>Polyporaceae</taxon>
        <taxon>Trametes</taxon>
    </lineage>
</organism>
<sequence length="210" mass="23662">MISSSKPAGRRLAHLDDLELLPETETHLDILVDIADALGVDDLSFSTYSGAIERLDAEELAVTRSLLRTREAQDELEQHLLSAVYENALIEKWIQSLQSGPHDEESVASLHREKAARASKAKEYQKELDMLMSDMPEAFPVSINELATLRKQLKKQDQVLKEKRAKVEAFQGLPPNIDLARLALAEASEKHMELIQVRERLLRKMAEGVN</sequence>
<reference evidence="1" key="1">
    <citation type="submission" date="2022-08" db="EMBL/GenBank/DDBJ databases">
        <title>Genome Sequence of Pycnoporus sanguineus.</title>
        <authorList>
            <person name="Buettner E."/>
        </authorList>
    </citation>
    <scope>NUCLEOTIDE SEQUENCE</scope>
    <source>
        <strain evidence="1">CG-C14</strain>
    </source>
</reference>
<proteinExistence type="predicted"/>
<protein>
    <submittedName>
        <fullName evidence="1">Uncharacterized protein</fullName>
    </submittedName>
</protein>
<comment type="caution">
    <text evidence="1">The sequence shown here is derived from an EMBL/GenBank/DDBJ whole genome shotgun (WGS) entry which is preliminary data.</text>
</comment>